<gene>
    <name evidence="9" type="ORF">C665_13491</name>
</gene>
<dbReference type="GO" id="GO:0005524">
    <property type="term" value="F:ATP binding"/>
    <property type="evidence" value="ECO:0007669"/>
    <property type="project" value="UniProtKB-KW"/>
</dbReference>
<dbReference type="PANTHER" id="PTHR43499">
    <property type="entry name" value="ABC TRANSPORTER I FAMILY MEMBER 1"/>
    <property type="match status" value="1"/>
</dbReference>
<evidence type="ECO:0000256" key="7">
    <source>
        <dbReference type="ARBA" id="ARBA00023136"/>
    </source>
</evidence>
<keyword evidence="6" id="KW-1278">Translocase</keyword>
<keyword evidence="4" id="KW-0201">Cytochrome c-type biogenesis</keyword>
<dbReference type="AlphaFoldDB" id="N6YPJ2"/>
<evidence type="ECO:0000313" key="10">
    <source>
        <dbReference type="Proteomes" id="UP000013042"/>
    </source>
</evidence>
<accession>N6YPJ2</accession>
<dbReference type="Pfam" id="PF00005">
    <property type="entry name" value="ABC_tran"/>
    <property type="match status" value="1"/>
</dbReference>
<evidence type="ECO:0000313" key="9">
    <source>
        <dbReference type="EMBL" id="ENO84307.1"/>
    </source>
</evidence>
<keyword evidence="2" id="KW-1003">Cell membrane</keyword>
<dbReference type="GO" id="GO:0016887">
    <property type="term" value="F:ATP hydrolysis activity"/>
    <property type="evidence" value="ECO:0007669"/>
    <property type="project" value="InterPro"/>
</dbReference>
<sequence length="221" mass="23761">MAHPGPPVFQSVPMLEVESLACLKGDRLLFRDLAFRLQAGGLLRVAGPNGVGKTSLLRLVTGLALPEAGEIRWRGESIRRAREAFHGDLLYLGHAAALNDLLSPLENLRFACAAAGDAVDAEDCVQALQRIGLADQLDLPARVLSQGQRRRVGLARLFLSNARPLWVLDEPFTALDVRAVADLAATLSQHCEAGGMVMLTTHQDAPFARPPEVLDVGVFAC</sequence>
<dbReference type="PROSITE" id="PS00211">
    <property type="entry name" value="ABC_TRANSPORTER_1"/>
    <property type="match status" value="1"/>
</dbReference>
<dbReference type="InterPro" id="IPR017871">
    <property type="entry name" value="ABC_transporter-like_CS"/>
</dbReference>
<dbReference type="InterPro" id="IPR005895">
    <property type="entry name" value="ABC_transptr_haem_export_CcmA"/>
</dbReference>
<dbReference type="SMART" id="SM00382">
    <property type="entry name" value="AAA"/>
    <property type="match status" value="1"/>
</dbReference>
<dbReference type="Gene3D" id="3.40.50.300">
    <property type="entry name" value="P-loop containing nucleotide triphosphate hydrolases"/>
    <property type="match status" value="1"/>
</dbReference>
<organism evidence="9 10">
    <name type="scientific">Thauera aminoaromatica S2</name>
    <dbReference type="NCBI Taxonomy" id="1234381"/>
    <lineage>
        <taxon>Bacteria</taxon>
        <taxon>Pseudomonadati</taxon>
        <taxon>Pseudomonadota</taxon>
        <taxon>Betaproteobacteria</taxon>
        <taxon>Rhodocyclales</taxon>
        <taxon>Zoogloeaceae</taxon>
        <taxon>Thauera</taxon>
    </lineage>
</organism>
<protein>
    <submittedName>
        <fullName evidence="9">Cytochrome c biogenesis protein CcmA</fullName>
    </submittedName>
</protein>
<dbReference type="InterPro" id="IPR027417">
    <property type="entry name" value="P-loop_NTPase"/>
</dbReference>
<keyword evidence="1" id="KW-0813">Transport</keyword>
<feature type="domain" description="ABC transporter" evidence="8">
    <location>
        <begin position="15"/>
        <end position="220"/>
    </location>
</feature>
<comment type="caution">
    <text evidence="9">The sequence shown here is derived from an EMBL/GenBank/DDBJ whole genome shotgun (WGS) entry which is preliminary data.</text>
</comment>
<evidence type="ECO:0000256" key="5">
    <source>
        <dbReference type="ARBA" id="ARBA00022840"/>
    </source>
</evidence>
<dbReference type="NCBIfam" id="NF010061">
    <property type="entry name" value="PRK13538.1"/>
    <property type="match status" value="1"/>
</dbReference>
<dbReference type="InterPro" id="IPR003439">
    <property type="entry name" value="ABC_transporter-like_ATP-bd"/>
</dbReference>
<keyword evidence="3" id="KW-0547">Nucleotide-binding</keyword>
<evidence type="ECO:0000256" key="1">
    <source>
        <dbReference type="ARBA" id="ARBA00022448"/>
    </source>
</evidence>
<evidence type="ECO:0000256" key="3">
    <source>
        <dbReference type="ARBA" id="ARBA00022741"/>
    </source>
</evidence>
<dbReference type="InterPro" id="IPR003593">
    <property type="entry name" value="AAA+_ATPase"/>
</dbReference>
<dbReference type="PROSITE" id="PS50893">
    <property type="entry name" value="ABC_TRANSPORTER_2"/>
    <property type="match status" value="1"/>
</dbReference>
<dbReference type="PANTHER" id="PTHR43499:SF1">
    <property type="entry name" value="ABC TRANSPORTER I FAMILY MEMBER 1"/>
    <property type="match status" value="1"/>
</dbReference>
<keyword evidence="7" id="KW-0472">Membrane</keyword>
<proteinExistence type="predicted"/>
<dbReference type="SUPFAM" id="SSF52540">
    <property type="entry name" value="P-loop containing nucleoside triphosphate hydrolases"/>
    <property type="match status" value="1"/>
</dbReference>
<dbReference type="NCBIfam" id="TIGR01189">
    <property type="entry name" value="ccmA"/>
    <property type="match status" value="1"/>
</dbReference>
<reference evidence="9 10" key="1">
    <citation type="submission" date="2012-09" db="EMBL/GenBank/DDBJ databases">
        <title>Draft Genome Sequences of 6 Strains from Genus Thauera.</title>
        <authorList>
            <person name="Liu B."/>
            <person name="Shapleigh J.P."/>
            <person name="Frostegard A.H."/>
        </authorList>
    </citation>
    <scope>NUCLEOTIDE SEQUENCE [LARGE SCALE GENOMIC DNA]</scope>
    <source>
        <strain evidence="9 10">S2</strain>
    </source>
</reference>
<evidence type="ECO:0000256" key="6">
    <source>
        <dbReference type="ARBA" id="ARBA00022967"/>
    </source>
</evidence>
<evidence type="ECO:0000256" key="2">
    <source>
        <dbReference type="ARBA" id="ARBA00022475"/>
    </source>
</evidence>
<dbReference type="GO" id="GO:0022857">
    <property type="term" value="F:transmembrane transporter activity"/>
    <property type="evidence" value="ECO:0007669"/>
    <property type="project" value="InterPro"/>
</dbReference>
<dbReference type="Proteomes" id="UP000013042">
    <property type="component" value="Unassembled WGS sequence"/>
</dbReference>
<dbReference type="EMBL" id="AMXD01000089">
    <property type="protein sequence ID" value="ENO84307.1"/>
    <property type="molecule type" value="Genomic_DNA"/>
</dbReference>
<evidence type="ECO:0000256" key="4">
    <source>
        <dbReference type="ARBA" id="ARBA00022748"/>
    </source>
</evidence>
<evidence type="ECO:0000259" key="8">
    <source>
        <dbReference type="PROSITE" id="PS50893"/>
    </source>
</evidence>
<dbReference type="GO" id="GO:0017004">
    <property type="term" value="P:cytochrome complex assembly"/>
    <property type="evidence" value="ECO:0007669"/>
    <property type="project" value="UniProtKB-KW"/>
</dbReference>
<name>N6YPJ2_THASP</name>
<keyword evidence="5" id="KW-0067">ATP-binding</keyword>